<evidence type="ECO:0000313" key="2">
    <source>
        <dbReference type="EMBL" id="PHJ17436.1"/>
    </source>
</evidence>
<reference evidence="2 3" key="1">
    <citation type="journal article" date="2017" name="Int. J. Parasitol.">
        <title>The genome of the protozoan parasite Cystoisospora suis and a reverse vaccinology approach to identify vaccine candidates.</title>
        <authorList>
            <person name="Palmieri N."/>
            <person name="Shrestha A."/>
            <person name="Ruttkowski B."/>
            <person name="Beck T."/>
            <person name="Vogl C."/>
            <person name="Tomley F."/>
            <person name="Blake D.P."/>
            <person name="Joachim A."/>
        </authorList>
    </citation>
    <scope>NUCLEOTIDE SEQUENCE [LARGE SCALE GENOMIC DNA]</scope>
    <source>
        <strain evidence="2 3">Wien I</strain>
    </source>
</reference>
<accession>A0A2C6KM20</accession>
<dbReference type="Proteomes" id="UP000221165">
    <property type="component" value="Unassembled WGS sequence"/>
</dbReference>
<evidence type="ECO:0000313" key="3">
    <source>
        <dbReference type="Proteomes" id="UP000221165"/>
    </source>
</evidence>
<dbReference type="RefSeq" id="XP_067919157.1">
    <property type="nucleotide sequence ID" value="XM_068068865.1"/>
</dbReference>
<evidence type="ECO:0000259" key="1">
    <source>
        <dbReference type="Pfam" id="PF04840"/>
    </source>
</evidence>
<dbReference type="InterPro" id="IPR016534">
    <property type="entry name" value="VPS16"/>
</dbReference>
<dbReference type="Gene3D" id="1.10.150.780">
    <property type="entry name" value="Vps16, C-terminal region"/>
    <property type="match status" value="1"/>
</dbReference>
<name>A0A2C6KM20_9APIC</name>
<dbReference type="GO" id="GO:0042144">
    <property type="term" value="P:vacuole fusion, non-autophagic"/>
    <property type="evidence" value="ECO:0007669"/>
    <property type="project" value="TreeGrafter"/>
</dbReference>
<dbReference type="VEuPathDB" id="ToxoDB:CSUI_008740"/>
<gene>
    <name evidence="2" type="ORF">CSUI_008740</name>
</gene>
<keyword evidence="3" id="KW-1185">Reference proteome</keyword>
<proteinExistence type="predicted"/>
<protein>
    <submittedName>
        <fullName evidence="2">Vesicle fusion and protein sorting subunit</fullName>
    </submittedName>
</protein>
<dbReference type="GO" id="GO:0005768">
    <property type="term" value="C:endosome"/>
    <property type="evidence" value="ECO:0007669"/>
    <property type="project" value="TreeGrafter"/>
</dbReference>
<sequence length="223" mass="25620">MLQSYYEKSGRVFDAGVVALSIANRQKTWDMKKKSLETAAKFFNGCRSTHHDSAAFAHNSVLSQIELLTRQHELEVQANSRGWANPPHHFMGLSLMETVRQVILKMEFQEADNLQKVFKIPDKRYWRCKIDALADGQYFDELLAFAQYRTSPVGYEPFVIACLRNDQVNLAAKIIPKIKEAEQQAHWYRELEMHEEAEAALKNANSQSLGIFQTLTDALKGRR</sequence>
<dbReference type="GO" id="GO:0030897">
    <property type="term" value="C:HOPS complex"/>
    <property type="evidence" value="ECO:0007669"/>
    <property type="project" value="TreeGrafter"/>
</dbReference>
<dbReference type="GO" id="GO:0016197">
    <property type="term" value="P:endosomal transport"/>
    <property type="evidence" value="ECO:0007669"/>
    <property type="project" value="TreeGrafter"/>
</dbReference>
<comment type="caution">
    <text evidence="2">The sequence shown here is derived from an EMBL/GenBank/DDBJ whole genome shotgun (WGS) entry which is preliminary data.</text>
</comment>
<dbReference type="GeneID" id="94432076"/>
<dbReference type="PANTHER" id="PTHR12811">
    <property type="entry name" value="VACUOLAR PROTEIN SORTING VPS16"/>
    <property type="match status" value="1"/>
</dbReference>
<organism evidence="2 3">
    <name type="scientific">Cystoisospora suis</name>
    <dbReference type="NCBI Taxonomy" id="483139"/>
    <lineage>
        <taxon>Eukaryota</taxon>
        <taxon>Sar</taxon>
        <taxon>Alveolata</taxon>
        <taxon>Apicomplexa</taxon>
        <taxon>Conoidasida</taxon>
        <taxon>Coccidia</taxon>
        <taxon>Eucoccidiorida</taxon>
        <taxon>Eimeriorina</taxon>
        <taxon>Sarcocystidae</taxon>
        <taxon>Cystoisospora</taxon>
    </lineage>
</organism>
<dbReference type="GO" id="GO:0005765">
    <property type="term" value="C:lysosomal membrane"/>
    <property type="evidence" value="ECO:0007669"/>
    <property type="project" value="TreeGrafter"/>
</dbReference>
<dbReference type="GO" id="GO:0006886">
    <property type="term" value="P:intracellular protein transport"/>
    <property type="evidence" value="ECO:0007669"/>
    <property type="project" value="InterPro"/>
</dbReference>
<dbReference type="PANTHER" id="PTHR12811:SF0">
    <property type="entry name" value="VACUOLAR PROTEIN SORTING-ASSOCIATED PROTEIN 16 HOMOLOG"/>
    <property type="match status" value="1"/>
</dbReference>
<dbReference type="OrthoDB" id="1792at2759"/>
<dbReference type="AlphaFoldDB" id="A0A2C6KM20"/>
<feature type="domain" description="Vps16 C-terminal" evidence="1">
    <location>
        <begin position="5"/>
        <end position="212"/>
    </location>
</feature>
<dbReference type="EMBL" id="MIGC01004979">
    <property type="protein sequence ID" value="PHJ17436.1"/>
    <property type="molecule type" value="Genomic_DNA"/>
</dbReference>
<dbReference type="GO" id="GO:0003779">
    <property type="term" value="F:actin binding"/>
    <property type="evidence" value="ECO:0007669"/>
    <property type="project" value="TreeGrafter"/>
</dbReference>
<dbReference type="InterPro" id="IPR006925">
    <property type="entry name" value="Vps16_C"/>
</dbReference>
<dbReference type="InterPro" id="IPR038132">
    <property type="entry name" value="Vps16_C_sf"/>
</dbReference>
<dbReference type="Pfam" id="PF04840">
    <property type="entry name" value="Vps16_C"/>
    <property type="match status" value="1"/>
</dbReference>